<dbReference type="InterPro" id="IPR039374">
    <property type="entry name" value="SIP_fam"/>
</dbReference>
<dbReference type="InterPro" id="IPR007037">
    <property type="entry name" value="SIP_rossman_dom"/>
</dbReference>
<sequence length="270" mass="28969">MHGYVQSTRWLTPTMVRVVLGGGDLHRFAPVEATDAYVNLAFAPEGADYGGAFDPAVVAATRPRHEQPARRRFTVRRWDAGAGELTVDFVVHGDVGVAGRWAARAVPGDVLVLEGPAGGYRPDPGAAVHLMLGDESALPGVAAALEVLPAGARAVVRLVVDGPGHELALGTRADLDLAWLHRTGSPEDVDLLLRATRDLVLPPGPVHAFVHGEAEEVRGVRRHLLVDRGLPRAGMSCSPYWRRTMTDEAWRRVKADFLAAMDRDVVAQGA</sequence>
<dbReference type="Gene3D" id="3.40.50.80">
    <property type="entry name" value="Nucleotide-binding domain of ferredoxin-NADP reductase (FNR) module"/>
    <property type="match status" value="1"/>
</dbReference>
<proteinExistence type="predicted"/>
<protein>
    <submittedName>
        <fullName evidence="2">Siderophore-interacting protein</fullName>
    </submittedName>
</protein>
<name>A0A3A3ZHT5_9ACTN</name>
<organism evidence="2 3">
    <name type="scientific">Vallicoccus soli</name>
    <dbReference type="NCBI Taxonomy" id="2339232"/>
    <lineage>
        <taxon>Bacteria</taxon>
        <taxon>Bacillati</taxon>
        <taxon>Actinomycetota</taxon>
        <taxon>Actinomycetes</taxon>
        <taxon>Motilibacterales</taxon>
        <taxon>Vallicoccaceae</taxon>
        <taxon>Vallicoccus</taxon>
    </lineage>
</organism>
<dbReference type="InterPro" id="IPR013113">
    <property type="entry name" value="SIP_FAD-bd"/>
</dbReference>
<dbReference type="InterPro" id="IPR017927">
    <property type="entry name" value="FAD-bd_FR_type"/>
</dbReference>
<dbReference type="CDD" id="cd06193">
    <property type="entry name" value="siderophore_interacting"/>
    <property type="match status" value="1"/>
</dbReference>
<dbReference type="PROSITE" id="PS51384">
    <property type="entry name" value="FAD_FR"/>
    <property type="match status" value="1"/>
</dbReference>
<feature type="domain" description="FAD-binding FR-type" evidence="1">
    <location>
        <begin position="1"/>
        <end position="123"/>
    </location>
</feature>
<dbReference type="PANTHER" id="PTHR30157">
    <property type="entry name" value="FERRIC REDUCTASE, NADPH-DEPENDENT"/>
    <property type="match status" value="1"/>
</dbReference>
<dbReference type="EMBL" id="QZEZ01000006">
    <property type="protein sequence ID" value="RJK94866.1"/>
    <property type="molecule type" value="Genomic_DNA"/>
</dbReference>
<dbReference type="SUPFAM" id="SSF63380">
    <property type="entry name" value="Riboflavin synthase domain-like"/>
    <property type="match status" value="1"/>
</dbReference>
<comment type="caution">
    <text evidence="2">The sequence shown here is derived from an EMBL/GenBank/DDBJ whole genome shotgun (WGS) entry which is preliminary data.</text>
</comment>
<dbReference type="Proteomes" id="UP000265614">
    <property type="component" value="Unassembled WGS sequence"/>
</dbReference>
<dbReference type="OrthoDB" id="3291337at2"/>
<dbReference type="PANTHER" id="PTHR30157:SF0">
    <property type="entry name" value="NADPH-DEPENDENT FERRIC-CHELATE REDUCTASE"/>
    <property type="match status" value="1"/>
</dbReference>
<dbReference type="Pfam" id="PF04954">
    <property type="entry name" value="SIP"/>
    <property type="match status" value="1"/>
</dbReference>
<reference evidence="2 3" key="1">
    <citation type="submission" date="2018-09" db="EMBL/GenBank/DDBJ databases">
        <title>YIM 75000 draft genome.</title>
        <authorList>
            <person name="Tang S."/>
            <person name="Feng Y."/>
        </authorList>
    </citation>
    <scope>NUCLEOTIDE SEQUENCE [LARGE SCALE GENOMIC DNA]</scope>
    <source>
        <strain evidence="2 3">YIM 75000</strain>
    </source>
</reference>
<dbReference type="InterPro" id="IPR039261">
    <property type="entry name" value="FNR_nucleotide-bd"/>
</dbReference>
<dbReference type="InterPro" id="IPR017938">
    <property type="entry name" value="Riboflavin_synthase-like_b-brl"/>
</dbReference>
<dbReference type="Pfam" id="PF08021">
    <property type="entry name" value="FAD_binding_9"/>
    <property type="match status" value="1"/>
</dbReference>
<dbReference type="GO" id="GO:0016491">
    <property type="term" value="F:oxidoreductase activity"/>
    <property type="evidence" value="ECO:0007669"/>
    <property type="project" value="InterPro"/>
</dbReference>
<evidence type="ECO:0000313" key="3">
    <source>
        <dbReference type="Proteomes" id="UP000265614"/>
    </source>
</evidence>
<accession>A0A3A3ZHT5</accession>
<dbReference type="RefSeq" id="WP_119951049.1">
    <property type="nucleotide sequence ID" value="NZ_QZEZ01000006.1"/>
</dbReference>
<keyword evidence="3" id="KW-1185">Reference proteome</keyword>
<gene>
    <name evidence="2" type="ORF">D5H78_13765</name>
</gene>
<dbReference type="AlphaFoldDB" id="A0A3A3ZHT5"/>
<evidence type="ECO:0000313" key="2">
    <source>
        <dbReference type="EMBL" id="RJK94866.1"/>
    </source>
</evidence>
<evidence type="ECO:0000259" key="1">
    <source>
        <dbReference type="PROSITE" id="PS51384"/>
    </source>
</evidence>
<dbReference type="Gene3D" id="2.40.30.10">
    <property type="entry name" value="Translation factors"/>
    <property type="match status" value="1"/>
</dbReference>